<gene>
    <name evidence="1" type="ORF">WG900_08585</name>
</gene>
<evidence type="ECO:0000313" key="2">
    <source>
        <dbReference type="Proteomes" id="UP001379235"/>
    </source>
</evidence>
<dbReference type="Proteomes" id="UP001379235">
    <property type="component" value="Unassembled WGS sequence"/>
</dbReference>
<keyword evidence="2" id="KW-1185">Reference proteome</keyword>
<organism evidence="1 2">
    <name type="scientific">Novosphingobium aquae</name>
    <dbReference type="NCBI Taxonomy" id="3133435"/>
    <lineage>
        <taxon>Bacteria</taxon>
        <taxon>Pseudomonadati</taxon>
        <taxon>Pseudomonadota</taxon>
        <taxon>Alphaproteobacteria</taxon>
        <taxon>Sphingomonadales</taxon>
        <taxon>Sphingomonadaceae</taxon>
        <taxon>Novosphingobium</taxon>
    </lineage>
</organism>
<sequence length="98" mass="10730">MNPQDIAAQAIAERKCLRASYNGDLLIIAPHVLYTHHDAYFIDGVVLSRNGAPAKQVKMGVFKLTGLKKPAVDEQAYTPIRKFQPYGAEFKGTVVASV</sequence>
<protein>
    <submittedName>
        <fullName evidence="1">Uncharacterized protein</fullName>
    </submittedName>
</protein>
<proteinExistence type="predicted"/>
<reference evidence="1 2" key="1">
    <citation type="submission" date="2024-03" db="EMBL/GenBank/DDBJ databases">
        <authorList>
            <person name="Jo J.-H."/>
        </authorList>
    </citation>
    <scope>NUCLEOTIDE SEQUENCE [LARGE SCALE GENOMIC DNA]</scope>
    <source>
        <strain evidence="1 2">AS3R-12</strain>
    </source>
</reference>
<name>A0ABU8S7P3_9SPHN</name>
<comment type="caution">
    <text evidence="1">The sequence shown here is derived from an EMBL/GenBank/DDBJ whole genome shotgun (WGS) entry which is preliminary data.</text>
</comment>
<dbReference type="EMBL" id="JBBHJY010000003">
    <property type="protein sequence ID" value="MEJ6009976.1"/>
    <property type="molecule type" value="Genomic_DNA"/>
</dbReference>
<evidence type="ECO:0000313" key="1">
    <source>
        <dbReference type="EMBL" id="MEJ6009976.1"/>
    </source>
</evidence>
<accession>A0ABU8S7P3</accession>
<dbReference type="RefSeq" id="WP_339966313.1">
    <property type="nucleotide sequence ID" value="NZ_JBBHJY010000003.1"/>
</dbReference>